<dbReference type="Proteomes" id="UP000321805">
    <property type="component" value="Chromosome"/>
</dbReference>
<keyword evidence="1" id="KW-0808">Transferase</keyword>
<name>A0A5B8TZS6_9ACTN</name>
<dbReference type="AlphaFoldDB" id="A0A5B8TZS6"/>
<protein>
    <submittedName>
        <fullName evidence="1">Glycosyltransferase family 4 protein</fullName>
    </submittedName>
</protein>
<sequence>MPLLRRLLGEPPPTPDAARVPWELTELLREGSPPVELRRPWGEYLDVALLIAHGPDRPRGNGLPGELSEALSEHDVRVRKVTGPMAREAANADVVLAYGWPAAPAMLRLPGLRARAVLATAAPAPLAELGWTAGVPVIGPAWMGGVLPAGTDAAYTPMPVHRREDLVLVHGEEPLGLLAAAELHARRPDLAFAVSGVREALELPFPYLPVERGAEAQAHAFASATVAIAPPVRGWRPAALAMLACGQAVVAPADEASRVALGDAASLVAGPLEAADAVEELLGDLALRAERARLGFERAPGGWGATARAMVSAFLDPP</sequence>
<reference evidence="1 2" key="1">
    <citation type="journal article" date="2018" name="J. Microbiol.">
        <title>Baekduia soli gen. nov., sp. nov., a novel bacterium isolated from the soil of Baekdu Mountain and proposal of a novel family name, Baekduiaceae fam. nov.</title>
        <authorList>
            <person name="An D.S."/>
            <person name="Siddiqi M.Z."/>
            <person name="Kim K.H."/>
            <person name="Yu H.S."/>
            <person name="Im W.T."/>
        </authorList>
    </citation>
    <scope>NUCLEOTIDE SEQUENCE [LARGE SCALE GENOMIC DNA]</scope>
    <source>
        <strain evidence="1 2">BR7-21</strain>
    </source>
</reference>
<dbReference type="OrthoDB" id="9826476at2"/>
<proteinExistence type="predicted"/>
<dbReference type="EMBL" id="CP042430">
    <property type="protein sequence ID" value="QEC46222.1"/>
    <property type="molecule type" value="Genomic_DNA"/>
</dbReference>
<dbReference type="GO" id="GO:0016740">
    <property type="term" value="F:transferase activity"/>
    <property type="evidence" value="ECO:0007669"/>
    <property type="project" value="UniProtKB-KW"/>
</dbReference>
<evidence type="ECO:0000313" key="2">
    <source>
        <dbReference type="Proteomes" id="UP000321805"/>
    </source>
</evidence>
<dbReference type="RefSeq" id="WP_146915193.1">
    <property type="nucleotide sequence ID" value="NZ_CP042430.1"/>
</dbReference>
<accession>A0A5B8TZS6</accession>
<keyword evidence="2" id="KW-1185">Reference proteome</keyword>
<gene>
    <name evidence="1" type="ORF">FSW04_00635</name>
</gene>
<organism evidence="1 2">
    <name type="scientific">Baekduia soli</name>
    <dbReference type="NCBI Taxonomy" id="496014"/>
    <lineage>
        <taxon>Bacteria</taxon>
        <taxon>Bacillati</taxon>
        <taxon>Actinomycetota</taxon>
        <taxon>Thermoleophilia</taxon>
        <taxon>Solirubrobacterales</taxon>
        <taxon>Baekduiaceae</taxon>
        <taxon>Baekduia</taxon>
    </lineage>
</organism>
<evidence type="ECO:0000313" key="1">
    <source>
        <dbReference type="EMBL" id="QEC46222.1"/>
    </source>
</evidence>
<dbReference type="KEGG" id="bsol:FSW04_00635"/>